<feature type="region of interest" description="Disordered" evidence="1">
    <location>
        <begin position="174"/>
        <end position="204"/>
    </location>
</feature>
<organism evidence="2">
    <name type="scientific">marine sediment metagenome</name>
    <dbReference type="NCBI Taxonomy" id="412755"/>
    <lineage>
        <taxon>unclassified sequences</taxon>
        <taxon>metagenomes</taxon>
        <taxon>ecological metagenomes</taxon>
    </lineage>
</organism>
<proteinExistence type="predicted"/>
<dbReference type="EMBL" id="LAZR01003731">
    <property type="protein sequence ID" value="KKN15234.1"/>
    <property type="molecule type" value="Genomic_DNA"/>
</dbReference>
<evidence type="ECO:0000313" key="2">
    <source>
        <dbReference type="EMBL" id="KKN15234.1"/>
    </source>
</evidence>
<evidence type="ECO:0000256" key="1">
    <source>
        <dbReference type="SAM" id="MobiDB-lite"/>
    </source>
</evidence>
<protein>
    <submittedName>
        <fullName evidence="2">Uncharacterized protein</fullName>
    </submittedName>
</protein>
<comment type="caution">
    <text evidence="2">The sequence shown here is derived from an EMBL/GenBank/DDBJ whole genome shotgun (WGS) entry which is preliminary data.</text>
</comment>
<feature type="compositionally biased region" description="Acidic residues" evidence="1">
    <location>
        <begin position="174"/>
        <end position="183"/>
    </location>
</feature>
<accession>A0A0F9NB82</accession>
<dbReference type="AlphaFoldDB" id="A0A0F9NB82"/>
<gene>
    <name evidence="2" type="ORF">LCGC14_0988020</name>
</gene>
<sequence length="222" mass="25199">MTYDEMYPDTEVGVEPIPGVVRIEEEVNCANCGELCFWHCKQIDVPSCSMECHRASNQEYLEVQRDAWITESLVEGYVDEGIVVDGEDNTVGLKALLRRQHNATIARLVEWAKSEQLMLFYCDAPANYPFEDEIPILPIKVIEWERMAAVTTAPLEEKVVRGQTADIVVQDDIERDDEDEEDVLRDGEVWMGNDVPYAEGEETPEPVDLRAFAARLEKEGGE</sequence>
<reference evidence="2" key="1">
    <citation type="journal article" date="2015" name="Nature">
        <title>Complex archaea that bridge the gap between prokaryotes and eukaryotes.</title>
        <authorList>
            <person name="Spang A."/>
            <person name="Saw J.H."/>
            <person name="Jorgensen S.L."/>
            <person name="Zaremba-Niedzwiedzka K."/>
            <person name="Martijn J."/>
            <person name="Lind A.E."/>
            <person name="van Eijk R."/>
            <person name="Schleper C."/>
            <person name="Guy L."/>
            <person name="Ettema T.J."/>
        </authorList>
    </citation>
    <scope>NUCLEOTIDE SEQUENCE</scope>
</reference>
<name>A0A0F9NB82_9ZZZZ</name>